<dbReference type="Proteomes" id="UP000029558">
    <property type="component" value="Chromosome"/>
</dbReference>
<accession>A0A1L6TEH2</accession>
<dbReference type="RefSeq" id="WP_017376888.1">
    <property type="nucleotide sequence ID" value="NZ_CP012508.1"/>
</dbReference>
<proteinExistence type="predicted"/>
<dbReference type="InterPro" id="IPR038140">
    <property type="entry name" value="DotD_sf"/>
</dbReference>
<gene>
    <name evidence="1" type="primary">dotD</name>
    <name evidence="1" type="ORF">KU39_2682</name>
</gene>
<protein>
    <submittedName>
        <fullName evidence="1">Type IV secretion system protein DotD</fullName>
    </submittedName>
</protein>
<name>A0A1L6TEH2_PISSA</name>
<dbReference type="Pfam" id="PF16816">
    <property type="entry name" value="DotD"/>
    <property type="match status" value="1"/>
</dbReference>
<dbReference type="OrthoDB" id="5625636at2"/>
<dbReference type="InterPro" id="IPR031817">
    <property type="entry name" value="DotD"/>
</dbReference>
<reference evidence="1 2" key="1">
    <citation type="journal article" date="2014" name="Genome Announc.">
        <title>Comparative Genome Analysis of Two Isolates of the Fish Pathogen Piscirickettsia salmonis from Different Hosts Reveals Major Differences in Virulence-Associated Secretion Systems.</title>
        <authorList>
            <person name="Bohle H."/>
            <person name="Henriquez P."/>
            <person name="Grothusen H."/>
            <person name="Navas E."/>
            <person name="Sandoval A."/>
            <person name="Bustamante F."/>
            <person name="Bustos P."/>
            <person name="Mancilla M."/>
        </authorList>
    </citation>
    <scope>NUCLEOTIDE SEQUENCE [LARGE SCALE GENOMIC DNA]</scope>
    <source>
        <strain evidence="2">B1-32597</strain>
    </source>
</reference>
<dbReference type="Gene3D" id="3.55.50.60">
    <property type="entry name" value="DotD protein"/>
    <property type="match status" value="1"/>
</dbReference>
<evidence type="ECO:0000313" key="1">
    <source>
        <dbReference type="EMBL" id="ALB23858.1"/>
    </source>
</evidence>
<dbReference type="EMBL" id="CP012508">
    <property type="protein sequence ID" value="ALB23858.1"/>
    <property type="molecule type" value="Genomic_DNA"/>
</dbReference>
<dbReference type="AlphaFoldDB" id="A0A1L6TEH2"/>
<evidence type="ECO:0000313" key="2">
    <source>
        <dbReference type="Proteomes" id="UP000029558"/>
    </source>
</evidence>
<sequence>MNYLLIFSFVLLLSGCASNQIQQEKQSEQSVKKQQQANLELVQALQSSVEQVSMAMKQLAIIKSSQYPKNNKLPFSNISDKKIFNKKITVSWYGPVSNILKSLAKDVGYQYQVFGKKSKLPILVNIDYFNTPVITVLRNIDFQLNNKAQIKIIPKSHIIALRYMPND</sequence>
<organism evidence="1 2">
    <name type="scientific">Piscirickettsia salmonis</name>
    <dbReference type="NCBI Taxonomy" id="1238"/>
    <lineage>
        <taxon>Bacteria</taxon>
        <taxon>Pseudomonadati</taxon>
        <taxon>Pseudomonadota</taxon>
        <taxon>Gammaproteobacteria</taxon>
        <taxon>Thiotrichales</taxon>
        <taxon>Piscirickettsiaceae</taxon>
        <taxon>Piscirickettsia</taxon>
    </lineage>
</organism>